<keyword evidence="1" id="KW-0472">Membrane</keyword>
<evidence type="ECO:0000313" key="4">
    <source>
        <dbReference type="Proteomes" id="UP001056201"/>
    </source>
</evidence>
<feature type="transmembrane region" description="Helical" evidence="1">
    <location>
        <begin position="172"/>
        <end position="191"/>
    </location>
</feature>
<gene>
    <name evidence="3" type="ORF">MW290_26465</name>
</gene>
<dbReference type="Pfam" id="PF01841">
    <property type="entry name" value="Transglut_core"/>
    <property type="match status" value="1"/>
</dbReference>
<organism evidence="3 4">
    <name type="scientific">Aquincola tertiaricarbonis</name>
    <dbReference type="NCBI Taxonomy" id="391953"/>
    <lineage>
        <taxon>Bacteria</taxon>
        <taxon>Pseudomonadati</taxon>
        <taxon>Pseudomonadota</taxon>
        <taxon>Betaproteobacteria</taxon>
        <taxon>Burkholderiales</taxon>
        <taxon>Sphaerotilaceae</taxon>
        <taxon>Aquincola</taxon>
    </lineage>
</organism>
<evidence type="ECO:0000256" key="1">
    <source>
        <dbReference type="SAM" id="Phobius"/>
    </source>
</evidence>
<dbReference type="EMBL" id="CP097636">
    <property type="protein sequence ID" value="URI09113.1"/>
    <property type="molecule type" value="Genomic_DNA"/>
</dbReference>
<reference evidence="3" key="1">
    <citation type="submission" date="2022-05" db="EMBL/GenBank/DDBJ databases">
        <title>An RpoN-dependent PEP-CTERM gene is involved in floc formation of an Aquincola tertiaricarbonis strain.</title>
        <authorList>
            <person name="Qiu D."/>
            <person name="Xia M."/>
        </authorList>
    </citation>
    <scope>NUCLEOTIDE SEQUENCE</scope>
    <source>
        <strain evidence="3">RN12</strain>
    </source>
</reference>
<dbReference type="Gene3D" id="3.10.620.30">
    <property type="match status" value="1"/>
</dbReference>
<feature type="transmembrane region" description="Helical" evidence="1">
    <location>
        <begin position="18"/>
        <end position="34"/>
    </location>
</feature>
<keyword evidence="1" id="KW-0812">Transmembrane</keyword>
<dbReference type="SMART" id="SM00460">
    <property type="entry name" value="TGc"/>
    <property type="match status" value="1"/>
</dbReference>
<proteinExistence type="predicted"/>
<dbReference type="Pfam" id="PF11992">
    <property type="entry name" value="TgpA_N"/>
    <property type="match status" value="1"/>
</dbReference>
<dbReference type="InterPro" id="IPR052901">
    <property type="entry name" value="Bact_TGase-like"/>
</dbReference>
<dbReference type="InterPro" id="IPR002931">
    <property type="entry name" value="Transglutaminase-like"/>
</dbReference>
<keyword evidence="4" id="KW-1185">Reference proteome</keyword>
<dbReference type="RefSeq" id="WP_250197333.1">
    <property type="nucleotide sequence ID" value="NZ_CP097636.1"/>
</dbReference>
<dbReference type="PANTHER" id="PTHR42736">
    <property type="entry name" value="PROTEIN-GLUTAMINE GAMMA-GLUTAMYLTRANSFERASE"/>
    <property type="match status" value="1"/>
</dbReference>
<dbReference type="InterPro" id="IPR038765">
    <property type="entry name" value="Papain-like_cys_pep_sf"/>
</dbReference>
<feature type="transmembrane region" description="Helical" evidence="1">
    <location>
        <begin position="139"/>
        <end position="160"/>
    </location>
</feature>
<accession>A0ABY4S6T5</accession>
<keyword evidence="1" id="KW-1133">Transmembrane helix</keyword>
<dbReference type="Proteomes" id="UP001056201">
    <property type="component" value="Chromosome 2"/>
</dbReference>
<dbReference type="PANTHER" id="PTHR42736:SF1">
    <property type="entry name" value="PROTEIN-GLUTAMINE GAMMA-GLUTAMYLTRANSFERASE"/>
    <property type="match status" value="1"/>
</dbReference>
<feature type="domain" description="Transglutaminase-like" evidence="2">
    <location>
        <begin position="428"/>
        <end position="499"/>
    </location>
</feature>
<dbReference type="SUPFAM" id="SSF54001">
    <property type="entry name" value="Cysteine proteinases"/>
    <property type="match status" value="1"/>
</dbReference>
<dbReference type="InterPro" id="IPR021878">
    <property type="entry name" value="TgpA_N"/>
</dbReference>
<feature type="transmembrane region" description="Helical" evidence="1">
    <location>
        <begin position="65"/>
        <end position="83"/>
    </location>
</feature>
<sequence length="684" mass="76026">MTTLRLPRWPLPGRLPRDTRDVLFLLVVIGWTLLPHLGRLPLWCGLMVGAVLTARAVLALRAAPLPSRWVLAALLAVAVGLTLHSYRTLLGKEAGVTLLVMLMVLKTLELRARRDALVVFFLGFFLVLTNFLYSQTLPVAAAMIIAVWGLLTALVLAHMPVGQPALREAGGLAARATLFGMPVMVVLFLLFPRVGPLWALPQDAGGRTGLSGTLTLGGVAEVANDDSVAFRVRFEGPPPPNAQLYWRGPVLSRFDGREWHRLERSSMGPQAWLRAELRTEGQPVRYEMTLEPSRLPLLPLLEATPPRGEGAPQIDGWRLMQRPDLEWLTDRPVTERLRFTAQAWPRFEHGPREAALGLQDHLTLPPGYNPRTLAWAAALRRQPAYAQADAATLAGAVLRHIRTASFSYTLAPGLYGDEVGRHAIDEFWLDRKQGFCEHFATAFVVVMRALDVPARVVTGYQGADPVLQDGYLVVRQSHAHAWAEIWQPGRGWVRVDPTAAVAPDRVDRSQSLRPPPGLVAGALAGMSPALMERWRGAYELLNNRWNQWVLNYSRSQQFDLLKQLGFETPRWEDLALLMMGLASGAALLGAGWALWDRQRRDPWERLQADLRARLATLGVPARSFEGPRTLAQRVRERLGERGQAVATELEALDALRYAPGASQRPDRGWQRRFQRATAAARRSG</sequence>
<feature type="transmembrane region" description="Helical" evidence="1">
    <location>
        <begin position="117"/>
        <end position="133"/>
    </location>
</feature>
<protein>
    <submittedName>
        <fullName evidence="3">DUF3488 and transglutaminase-like domain-containing protein</fullName>
    </submittedName>
</protein>
<evidence type="ECO:0000313" key="3">
    <source>
        <dbReference type="EMBL" id="URI09113.1"/>
    </source>
</evidence>
<name>A0ABY4S6T5_AQUTE</name>
<feature type="transmembrane region" description="Helical" evidence="1">
    <location>
        <begin position="574"/>
        <end position="595"/>
    </location>
</feature>
<evidence type="ECO:0000259" key="2">
    <source>
        <dbReference type="SMART" id="SM00460"/>
    </source>
</evidence>